<reference evidence="2" key="2">
    <citation type="submission" date="2018-08" db="UniProtKB">
        <authorList>
            <consortium name="EnsemblPlants"/>
        </authorList>
    </citation>
    <scope>IDENTIFICATION</scope>
    <source>
        <strain evidence="2">Yugu1</strain>
    </source>
</reference>
<organism evidence="2 3">
    <name type="scientific">Setaria italica</name>
    <name type="common">Foxtail millet</name>
    <name type="synonym">Panicum italicum</name>
    <dbReference type="NCBI Taxonomy" id="4555"/>
    <lineage>
        <taxon>Eukaryota</taxon>
        <taxon>Viridiplantae</taxon>
        <taxon>Streptophyta</taxon>
        <taxon>Embryophyta</taxon>
        <taxon>Tracheophyta</taxon>
        <taxon>Spermatophyta</taxon>
        <taxon>Magnoliopsida</taxon>
        <taxon>Liliopsida</taxon>
        <taxon>Poales</taxon>
        <taxon>Poaceae</taxon>
        <taxon>PACMAD clade</taxon>
        <taxon>Panicoideae</taxon>
        <taxon>Panicodae</taxon>
        <taxon>Paniceae</taxon>
        <taxon>Cenchrinae</taxon>
        <taxon>Setaria</taxon>
    </lineage>
</organism>
<dbReference type="Gramene" id="KQL03681">
    <property type="protein sequence ID" value="KQL03681"/>
    <property type="gene ID" value="SETIT_002879mg"/>
</dbReference>
<evidence type="ECO:0000256" key="1">
    <source>
        <dbReference type="SAM" id="MobiDB-lite"/>
    </source>
</evidence>
<proteinExistence type="predicted"/>
<evidence type="ECO:0000313" key="2">
    <source>
        <dbReference type="EnsemblPlants" id="KQL03681"/>
    </source>
</evidence>
<accession>K3XLV6</accession>
<feature type="region of interest" description="Disordered" evidence="1">
    <location>
        <begin position="30"/>
        <end position="51"/>
    </location>
</feature>
<dbReference type="EnsemblPlants" id="KQL03681">
    <property type="protein sequence ID" value="KQL03681"/>
    <property type="gene ID" value="SETIT_002879mg"/>
</dbReference>
<sequence length="216" mass="22909">MGHRSCRAHAEEVEEGQRDLVVGARLPVARRRRRGEGGPRARRERGGARGRVVACETKHTHKTARQLGHDVGTHHQSRPCSDDVEDTYRDCTRSGGRGLVGLAAAVRAGVRRRRLRGDAVRAGGGGGGGGVERQRRGAGVVVVVEDDDGRVVLRRRGPRRGRGRRGGLAAAERAGLLSLLARHEDVPVVLDGVVGAPWEEAGDERPLVAVGAGPAG</sequence>
<dbReference type="InParanoid" id="K3XLV6"/>
<dbReference type="HOGENOM" id="CLU_1279557_0_0_1"/>
<dbReference type="AlphaFoldDB" id="K3XLV6"/>
<name>K3XLV6_SETIT</name>
<feature type="compositionally biased region" description="Basic and acidic residues" evidence="1">
    <location>
        <begin position="35"/>
        <end position="47"/>
    </location>
</feature>
<evidence type="ECO:0000313" key="3">
    <source>
        <dbReference type="Proteomes" id="UP000004995"/>
    </source>
</evidence>
<reference evidence="3" key="1">
    <citation type="journal article" date="2012" name="Nat. Biotechnol.">
        <title>Reference genome sequence of the model plant Setaria.</title>
        <authorList>
            <person name="Bennetzen J.L."/>
            <person name="Schmutz J."/>
            <person name="Wang H."/>
            <person name="Percifield R."/>
            <person name="Hawkins J."/>
            <person name="Pontaroli A.C."/>
            <person name="Estep M."/>
            <person name="Feng L."/>
            <person name="Vaughn J.N."/>
            <person name="Grimwood J."/>
            <person name="Jenkins J."/>
            <person name="Barry K."/>
            <person name="Lindquist E."/>
            <person name="Hellsten U."/>
            <person name="Deshpande S."/>
            <person name="Wang X."/>
            <person name="Wu X."/>
            <person name="Mitros T."/>
            <person name="Triplett J."/>
            <person name="Yang X."/>
            <person name="Ye C.Y."/>
            <person name="Mauro-Herrera M."/>
            <person name="Wang L."/>
            <person name="Li P."/>
            <person name="Sharma M."/>
            <person name="Sharma R."/>
            <person name="Ronald P.C."/>
            <person name="Panaud O."/>
            <person name="Kellogg E.A."/>
            <person name="Brutnell T.P."/>
            <person name="Doust A.N."/>
            <person name="Tuskan G.A."/>
            <person name="Rokhsar D."/>
            <person name="Devos K.M."/>
        </authorList>
    </citation>
    <scope>NUCLEOTIDE SEQUENCE [LARGE SCALE GENOMIC DNA]</scope>
    <source>
        <strain evidence="3">cv. Yugu1</strain>
    </source>
</reference>
<protein>
    <submittedName>
        <fullName evidence="2">Uncharacterized protein</fullName>
    </submittedName>
</protein>
<dbReference type="EMBL" id="AGNK02002783">
    <property type="status" value="NOT_ANNOTATED_CDS"/>
    <property type="molecule type" value="Genomic_DNA"/>
</dbReference>
<dbReference type="Proteomes" id="UP000004995">
    <property type="component" value="Unassembled WGS sequence"/>
</dbReference>
<keyword evidence="3" id="KW-1185">Reference proteome</keyword>